<dbReference type="CDD" id="cd00130">
    <property type="entry name" value="PAS"/>
    <property type="match status" value="1"/>
</dbReference>
<evidence type="ECO:0000256" key="8">
    <source>
        <dbReference type="ARBA" id="ARBA00023012"/>
    </source>
</evidence>
<evidence type="ECO:0000259" key="9">
    <source>
        <dbReference type="PROSITE" id="PS50109"/>
    </source>
</evidence>
<dbReference type="SUPFAM" id="SSF47384">
    <property type="entry name" value="Homodimeric domain of signal transducing histidine kinase"/>
    <property type="match status" value="1"/>
</dbReference>
<dbReference type="SUPFAM" id="SSF55785">
    <property type="entry name" value="PYP-like sensor domain (PAS domain)"/>
    <property type="match status" value="2"/>
</dbReference>
<evidence type="ECO:0000313" key="12">
    <source>
        <dbReference type="Proteomes" id="UP000830055"/>
    </source>
</evidence>
<evidence type="ECO:0000313" key="11">
    <source>
        <dbReference type="EMBL" id="BDD89440.1"/>
    </source>
</evidence>
<dbReference type="PANTHER" id="PTHR43065:SF10">
    <property type="entry name" value="PEROXIDE STRESS-ACTIVATED HISTIDINE KINASE MAK3"/>
    <property type="match status" value="1"/>
</dbReference>
<keyword evidence="3" id="KW-0597">Phosphoprotein</keyword>
<evidence type="ECO:0000256" key="5">
    <source>
        <dbReference type="ARBA" id="ARBA00022741"/>
    </source>
</evidence>
<dbReference type="InterPro" id="IPR000014">
    <property type="entry name" value="PAS"/>
</dbReference>
<comment type="catalytic activity">
    <reaction evidence="1">
        <text>ATP + protein L-histidine = ADP + protein N-phospho-L-histidine.</text>
        <dbReference type="EC" id="2.7.13.3"/>
    </reaction>
</comment>
<keyword evidence="4" id="KW-0808">Transferase</keyword>
<dbReference type="InterPro" id="IPR004358">
    <property type="entry name" value="Sig_transdc_His_kin-like_C"/>
</dbReference>
<dbReference type="InterPro" id="IPR035965">
    <property type="entry name" value="PAS-like_dom_sf"/>
</dbReference>
<evidence type="ECO:0000256" key="4">
    <source>
        <dbReference type="ARBA" id="ARBA00022679"/>
    </source>
</evidence>
<organism evidence="11 12">
    <name type="scientific">Desulfofustis limnaeus</name>
    <dbReference type="NCBI Taxonomy" id="2740163"/>
    <lineage>
        <taxon>Bacteria</taxon>
        <taxon>Pseudomonadati</taxon>
        <taxon>Thermodesulfobacteriota</taxon>
        <taxon>Desulfobulbia</taxon>
        <taxon>Desulfobulbales</taxon>
        <taxon>Desulfocapsaceae</taxon>
        <taxon>Desulfofustis</taxon>
    </lineage>
</organism>
<name>A0ABM7WEP5_9BACT</name>
<dbReference type="RefSeq" id="WP_284152740.1">
    <property type="nucleotide sequence ID" value="NZ_AP025516.1"/>
</dbReference>
<evidence type="ECO:0000256" key="2">
    <source>
        <dbReference type="ARBA" id="ARBA00012438"/>
    </source>
</evidence>
<protein>
    <recommendedName>
        <fullName evidence="2">histidine kinase</fullName>
        <ecNumber evidence="2">2.7.13.3</ecNumber>
    </recommendedName>
</protein>
<dbReference type="InterPro" id="IPR003661">
    <property type="entry name" value="HisK_dim/P_dom"/>
</dbReference>
<proteinExistence type="predicted"/>
<dbReference type="PROSITE" id="PS50109">
    <property type="entry name" value="HIS_KIN"/>
    <property type="match status" value="1"/>
</dbReference>
<dbReference type="PANTHER" id="PTHR43065">
    <property type="entry name" value="SENSOR HISTIDINE KINASE"/>
    <property type="match status" value="1"/>
</dbReference>
<evidence type="ECO:0000256" key="1">
    <source>
        <dbReference type="ARBA" id="ARBA00000085"/>
    </source>
</evidence>
<dbReference type="InterPro" id="IPR036097">
    <property type="entry name" value="HisK_dim/P_sf"/>
</dbReference>
<dbReference type="Gene3D" id="3.30.450.40">
    <property type="match status" value="1"/>
</dbReference>
<dbReference type="CDD" id="cd00082">
    <property type="entry name" value="HisKA"/>
    <property type="match status" value="1"/>
</dbReference>
<keyword evidence="5" id="KW-0547">Nucleotide-binding</keyword>
<dbReference type="SMART" id="SM00388">
    <property type="entry name" value="HisKA"/>
    <property type="match status" value="1"/>
</dbReference>
<dbReference type="Gene3D" id="3.30.450.20">
    <property type="entry name" value="PAS domain"/>
    <property type="match status" value="2"/>
</dbReference>
<dbReference type="PROSITE" id="PS50113">
    <property type="entry name" value="PAC"/>
    <property type="match status" value="1"/>
</dbReference>
<dbReference type="EMBL" id="AP025516">
    <property type="protein sequence ID" value="BDD89440.1"/>
    <property type="molecule type" value="Genomic_DNA"/>
</dbReference>
<dbReference type="InterPro" id="IPR003594">
    <property type="entry name" value="HATPase_dom"/>
</dbReference>
<keyword evidence="8" id="KW-0902">Two-component regulatory system</keyword>
<evidence type="ECO:0000259" key="10">
    <source>
        <dbReference type="PROSITE" id="PS50113"/>
    </source>
</evidence>
<dbReference type="SMART" id="SM00387">
    <property type="entry name" value="HATPase_c"/>
    <property type="match status" value="1"/>
</dbReference>
<dbReference type="Pfam" id="PF13426">
    <property type="entry name" value="PAS_9"/>
    <property type="match status" value="2"/>
</dbReference>
<feature type="domain" description="Histidine kinase" evidence="9">
    <location>
        <begin position="450"/>
        <end position="674"/>
    </location>
</feature>
<dbReference type="InterPro" id="IPR029016">
    <property type="entry name" value="GAF-like_dom_sf"/>
</dbReference>
<dbReference type="Gene3D" id="1.10.287.130">
    <property type="match status" value="1"/>
</dbReference>
<dbReference type="SUPFAM" id="SSF55781">
    <property type="entry name" value="GAF domain-like"/>
    <property type="match status" value="1"/>
</dbReference>
<dbReference type="PRINTS" id="PR00344">
    <property type="entry name" value="BCTRLSENSOR"/>
</dbReference>
<sequence length="674" mass="75208">MNRELHPATGFSPSTTSEYAVVCCDTNDVVVSWDAQAGYLFGHTYDQAVGKDFFALTLSDPTRYRRNNTSSINNLFRQHRKEVSVTIKLQERAVSANRRQFPVELIISPLPGNEFFTIFIRNLEYIKKQRRALVEQALHFEIINTVLQKSLEPLLLKDRLRDILTYLVNLDQLDLLPMAALFLVGPNAQSLNLHSCIGLKAEQLARCKQVDFGRCRCGTAARTNRPQFFPAVDGHECSVTSPHGHYCIPFATHGIVNGVICFYVPASHKRSERQEGLLVSAADVIGKIIDNQKMDLQLINLVNDLRASIIALREEKLFSDSIIQGLEHGLVITDPDGIIQKANTVAQEILHAFTTILEGKKLGAIIGEDNARRVFSAQEKARPGEEKELVLTADSGDEIIVRYSAVTRRDNTGQTAGTIISLTDISEWRSVRKEMEKMNRLSTVAEIASAVAHEVRNPLAGIKIMAQSIEENSCTLEERTECAQRIIRQVDRLNELLTDFFSYARPVIPKKQPTSLTTVLSEIKPLIINKLIKQRITLVENFEPELPLIIADPNQIQQVFLNLFLNSVDAIKQEGTIEIAASALSGQKLSRYRKKNHLLAKHSRFVLVTFMDNGAGMSGAAAEKVFEPFFTTKSNGSGLGMSIVYRTLKENDATISVESTEGKGTTFSMFFKAC</sequence>
<dbReference type="InterPro" id="IPR005467">
    <property type="entry name" value="His_kinase_dom"/>
</dbReference>
<dbReference type="Proteomes" id="UP000830055">
    <property type="component" value="Chromosome"/>
</dbReference>
<evidence type="ECO:0000256" key="3">
    <source>
        <dbReference type="ARBA" id="ARBA00022553"/>
    </source>
</evidence>
<dbReference type="InterPro" id="IPR000700">
    <property type="entry name" value="PAS-assoc_C"/>
</dbReference>
<dbReference type="Pfam" id="PF00512">
    <property type="entry name" value="HisKA"/>
    <property type="match status" value="1"/>
</dbReference>
<feature type="domain" description="PAC" evidence="10">
    <location>
        <begin position="385"/>
        <end position="437"/>
    </location>
</feature>
<evidence type="ECO:0000256" key="6">
    <source>
        <dbReference type="ARBA" id="ARBA00022777"/>
    </source>
</evidence>
<reference evidence="11 12" key="1">
    <citation type="submission" date="2022-01" db="EMBL/GenBank/DDBJ databases">
        <title>Desulfofustis limnae sp. nov., a novel mesophilic sulfate-reducing bacterium isolated from marsh soil.</title>
        <authorList>
            <person name="Watanabe M."/>
            <person name="Takahashi A."/>
            <person name="Kojima H."/>
            <person name="Fukui M."/>
        </authorList>
    </citation>
    <scope>NUCLEOTIDE SEQUENCE [LARGE SCALE GENOMIC DNA]</scope>
    <source>
        <strain evidence="11 12">PPLL</strain>
    </source>
</reference>
<dbReference type="EC" id="2.7.13.3" evidence="2"/>
<evidence type="ECO:0000256" key="7">
    <source>
        <dbReference type="ARBA" id="ARBA00022840"/>
    </source>
</evidence>
<keyword evidence="7" id="KW-0067">ATP-binding</keyword>
<dbReference type="InterPro" id="IPR036890">
    <property type="entry name" value="HATPase_C_sf"/>
</dbReference>
<dbReference type="Gene3D" id="3.30.565.10">
    <property type="entry name" value="Histidine kinase-like ATPase, C-terminal domain"/>
    <property type="match status" value="1"/>
</dbReference>
<dbReference type="SUPFAM" id="SSF55874">
    <property type="entry name" value="ATPase domain of HSP90 chaperone/DNA topoisomerase II/histidine kinase"/>
    <property type="match status" value="1"/>
</dbReference>
<keyword evidence="6" id="KW-0418">Kinase</keyword>
<gene>
    <name evidence="11" type="ORF">DPPLL_38050</name>
</gene>
<keyword evidence="12" id="KW-1185">Reference proteome</keyword>
<dbReference type="Pfam" id="PF02518">
    <property type="entry name" value="HATPase_c"/>
    <property type="match status" value="1"/>
</dbReference>
<accession>A0ABM7WEP5</accession>